<feature type="region of interest" description="Disordered" evidence="1">
    <location>
        <begin position="64"/>
        <end position="158"/>
    </location>
</feature>
<dbReference type="InterPro" id="IPR023614">
    <property type="entry name" value="Porin_dom_sf"/>
</dbReference>
<dbReference type="Pfam" id="PF13609">
    <property type="entry name" value="Porin_4"/>
    <property type="match status" value="2"/>
</dbReference>
<feature type="region of interest" description="Disordered" evidence="1">
    <location>
        <begin position="260"/>
        <end position="281"/>
    </location>
</feature>
<comment type="caution">
    <text evidence="3">The sequence shown here is derived from an EMBL/GenBank/DDBJ whole genome shotgun (WGS) entry which is preliminary data.</text>
</comment>
<evidence type="ECO:0000313" key="4">
    <source>
        <dbReference type="Proteomes" id="UP001314181"/>
    </source>
</evidence>
<feature type="compositionally biased region" description="Polar residues" evidence="1">
    <location>
        <begin position="261"/>
        <end position="281"/>
    </location>
</feature>
<feature type="compositionally biased region" description="Basic residues" evidence="1">
    <location>
        <begin position="97"/>
        <end position="136"/>
    </location>
</feature>
<name>A0ABP0EV59_9RICK</name>
<dbReference type="EMBL" id="CAWVOK010000014">
    <property type="protein sequence ID" value="CAK8162700.1"/>
    <property type="molecule type" value="Genomic_DNA"/>
</dbReference>
<protein>
    <recommendedName>
        <fullName evidence="2">Porin domain-containing protein</fullName>
    </recommendedName>
</protein>
<keyword evidence="4" id="KW-1185">Reference proteome</keyword>
<dbReference type="Proteomes" id="UP001314181">
    <property type="component" value="Unassembled WGS sequence"/>
</dbReference>
<dbReference type="InterPro" id="IPR000258">
    <property type="entry name" value="Ice_nucleatn"/>
</dbReference>
<evidence type="ECO:0000313" key="3">
    <source>
        <dbReference type="EMBL" id="CAK8162700.1"/>
    </source>
</evidence>
<accession>A0ABP0EV59</accession>
<gene>
    <name evidence="3" type="ORF">CAXC1_220019</name>
</gene>
<reference evidence="3 4" key="1">
    <citation type="submission" date="2024-01" db="EMBL/GenBank/DDBJ databases">
        <authorList>
            <person name="Kunselman E."/>
        </authorList>
    </citation>
    <scope>NUCLEOTIDE SEQUENCE [LARGE SCALE GENOMIC DNA]</scope>
    <source>
        <strain evidence="3">2 abalone samples</strain>
    </source>
</reference>
<dbReference type="Gene3D" id="2.40.160.10">
    <property type="entry name" value="Porin"/>
    <property type="match status" value="2"/>
</dbReference>
<evidence type="ECO:0000259" key="2">
    <source>
        <dbReference type="Pfam" id="PF13609"/>
    </source>
</evidence>
<dbReference type="SUPFAM" id="SSF56935">
    <property type="entry name" value="Porins"/>
    <property type="match status" value="1"/>
</dbReference>
<feature type="compositionally biased region" description="Basic and acidic residues" evidence="1">
    <location>
        <begin position="66"/>
        <end position="96"/>
    </location>
</feature>
<dbReference type="RefSeq" id="WP_338363769.1">
    <property type="nucleotide sequence ID" value="NZ_CAWVOK010000014.1"/>
</dbReference>
<feature type="domain" description="Porin" evidence="2">
    <location>
        <begin position="1026"/>
        <end position="1109"/>
    </location>
</feature>
<dbReference type="InterPro" id="IPR033900">
    <property type="entry name" value="Gram_neg_porin_domain"/>
</dbReference>
<feature type="domain" description="Porin" evidence="2">
    <location>
        <begin position="660"/>
        <end position="904"/>
    </location>
</feature>
<organism evidence="3 4">
    <name type="scientific">Candidatus Xenohaliotis californiensis</name>
    <dbReference type="NCBI Taxonomy" id="84677"/>
    <lineage>
        <taxon>Bacteria</taxon>
        <taxon>Pseudomonadati</taxon>
        <taxon>Pseudomonadota</taxon>
        <taxon>Alphaproteobacteria</taxon>
        <taxon>Rickettsiales</taxon>
        <taxon>Anaplasmataceae</taxon>
        <taxon>Candidatus Xenohaliotis</taxon>
    </lineage>
</organism>
<proteinExistence type="predicted"/>
<sequence length="1193" mass="127402">MTDLCIQSQIMQRDIQDGSDNIVKKTASYNVVDTRSSFKLLTLSTFLISSLFTSTAFISTNANASHHHDNDKHHDSNMHHDNKHNHDNMHHEDKHHDNKHHHEDKHHDNKHHHEDKHHDNKHHHEDKHHGKHRENKHKTEMKQHTKHNNMQYHAPPTKYEPTSVYHRGTKTSLYGDVDFHFAFLDNEDKFKLGRLTRDHVMSTTYSVGGEAEIWVNKDTRVGAIVGLAATKDKRYVFDVVGSSDPVLSSQNTPVSLPALQSAKQLNAKPTTSGKKPTVGTSSTNLNFDVEVGTAKVLDLAGSSTTQIAAKAGTGGIDATVSGVVNSATPVIDKVAIKLPEVTLSKSGTESVNFTSTGYDKLLTPTGGGTVDSVKASNKAVTVASGDTATAIDGSGITLTLNGTGSVDVLKKTGLSATKVVTATGALTTTDVAGITDPATITATAAAPLTTPKTTLAASSVPAINTQDFSGSGSDTLTHKHAINSSDIAGALTATTTIDVPTISVGGDTALKLKSPDLDGDTKLVQNKGLSVDDLAVDLSSITLGTPSLADADTRLITAKGGSGAPTVDLSEFVDPTKLAFAPALTATVEGYTAGYGSTGTADIEGDLTANIAAGADVPLAIPTKDIPVIASIAGNVLPPGTVPITIPITGSVTASGVVDGLSSTLNNYARFGDAKATFVDAHLDRAAVYIESKFGRFEAGLDEGPEVKLRTDASTIAHGTGGIDGVWHYYANLGGVVGPNLLNTTYNTFFPDINTSDFGLTSSSYFFYQPATFSEFNLENAPKVAFYSPDFGGFRIGMSYSAEQSDDNVYQRFANKNGQSYSDVLSGAAEYSFMMNDMEFTASVFGEFAEHNERCLSNLTSSSNSERCVQNYYDLKNLGFGGSFGFHGIRFAGSYVNLKKSGQRMDLAWNPDWHVSNAKNNPTGGTVALAPTVISNNESALYSKSERPETKRGIPNKVLFKDFALVQVNFSETSKTQVFTGGTGAAAALSEDATAGITLDVNGNIIMGNALFPFAVHTAAADTEISLKVTPADTDDDVYGEHDSYYWTLGAAYEMGPVGFSITYMNAKTQQNDAWGGRTRLRNFVASFDYEIAKGFTPYIEVSYFKTEDKTYGFLDAAQLQTTAATAANPSDVTGAMVNYDALQDTLFAQMYGNSIYMYSSDAGKGADINEIKKLVEDENKGYTVMIGAKMSF</sequence>
<dbReference type="PROSITE" id="PS00314">
    <property type="entry name" value="ICE_NUCLEATION"/>
    <property type="match status" value="1"/>
</dbReference>
<evidence type="ECO:0000256" key="1">
    <source>
        <dbReference type="SAM" id="MobiDB-lite"/>
    </source>
</evidence>